<accession>A0A414AG74</accession>
<organism evidence="1 2">
    <name type="scientific">Enterocloster bolteae</name>
    <dbReference type="NCBI Taxonomy" id="208479"/>
    <lineage>
        <taxon>Bacteria</taxon>
        <taxon>Bacillati</taxon>
        <taxon>Bacillota</taxon>
        <taxon>Clostridia</taxon>
        <taxon>Lachnospirales</taxon>
        <taxon>Lachnospiraceae</taxon>
        <taxon>Enterocloster</taxon>
    </lineage>
</organism>
<gene>
    <name evidence="1" type="ORF">DW839_30575</name>
</gene>
<dbReference type="InterPro" id="IPR016177">
    <property type="entry name" value="DNA-bd_dom_sf"/>
</dbReference>
<proteinExistence type="predicted"/>
<protein>
    <recommendedName>
        <fullName evidence="3">AP2-like integrase N-terminal domain-containing protein</fullName>
    </recommendedName>
</protein>
<reference evidence="1 2" key="1">
    <citation type="submission" date="2018-08" db="EMBL/GenBank/DDBJ databases">
        <title>A genome reference for cultivated species of the human gut microbiota.</title>
        <authorList>
            <person name="Zou Y."/>
            <person name="Xue W."/>
            <person name="Luo G."/>
        </authorList>
    </citation>
    <scope>NUCLEOTIDE SEQUENCE [LARGE SCALE GENOMIC DNA]</scope>
    <source>
        <strain evidence="1 2">AM35-14</strain>
    </source>
</reference>
<evidence type="ECO:0000313" key="1">
    <source>
        <dbReference type="EMBL" id="RHC46876.1"/>
    </source>
</evidence>
<dbReference type="EMBL" id="QSHZ01000059">
    <property type="protein sequence ID" value="RHC46876.1"/>
    <property type="molecule type" value="Genomic_DNA"/>
</dbReference>
<dbReference type="SUPFAM" id="SSF54171">
    <property type="entry name" value="DNA-binding domain"/>
    <property type="match status" value="1"/>
</dbReference>
<name>A0A414AG74_9FIRM</name>
<dbReference type="GO" id="GO:0003677">
    <property type="term" value="F:DNA binding"/>
    <property type="evidence" value="ECO:0007669"/>
    <property type="project" value="InterPro"/>
</dbReference>
<dbReference type="AlphaFoldDB" id="A0A414AG74"/>
<comment type="caution">
    <text evidence="1">The sequence shown here is derived from an EMBL/GenBank/DDBJ whole genome shotgun (WGS) entry which is preliminary data.</text>
</comment>
<dbReference type="Proteomes" id="UP000283975">
    <property type="component" value="Unassembled WGS sequence"/>
</dbReference>
<evidence type="ECO:0008006" key="3">
    <source>
        <dbReference type="Google" id="ProtNLM"/>
    </source>
</evidence>
<sequence>MHRQKGKSDTWIAYIYFQGKRFYLGSFADKQEAIKARETAENQIFGDFLKWYNERKSKK</sequence>
<evidence type="ECO:0000313" key="2">
    <source>
        <dbReference type="Proteomes" id="UP000283975"/>
    </source>
</evidence>